<gene>
    <name evidence="2" type="ORF">C447_08468</name>
</gene>
<dbReference type="PATRIC" id="fig|1132509.6.peg.1916"/>
<accession>M0LZ46</accession>
<dbReference type="eggNOG" id="arCOG04557">
    <property type="taxonomic scope" value="Archaea"/>
</dbReference>
<dbReference type="EMBL" id="AOMB01000023">
    <property type="protein sequence ID" value="EMA38842.1"/>
    <property type="molecule type" value="Genomic_DNA"/>
</dbReference>
<evidence type="ECO:0000313" key="3">
    <source>
        <dbReference type="Proteomes" id="UP000011566"/>
    </source>
</evidence>
<dbReference type="AlphaFoldDB" id="M0LZ46"/>
<proteinExistence type="predicted"/>
<comment type="caution">
    <text evidence="2">The sequence shown here is derived from an EMBL/GenBank/DDBJ whole genome shotgun (WGS) entry which is preliminary data.</text>
</comment>
<name>M0LZ46_9EURY</name>
<sequence>MMSSDTDSEAGSESQDGAASDRMTWVDAMEEVFGSAVDRQAEIEMELDDMDVKVPVQLGEDPSYADWKLNGTVKFRFDGVSGPLAEWLRYYARGEVPLIPGQQDEGGEDTDSSE</sequence>
<evidence type="ECO:0000256" key="1">
    <source>
        <dbReference type="SAM" id="MobiDB-lite"/>
    </source>
</evidence>
<evidence type="ECO:0000313" key="2">
    <source>
        <dbReference type="EMBL" id="EMA38842.1"/>
    </source>
</evidence>
<keyword evidence="3" id="KW-1185">Reference proteome</keyword>
<organism evidence="2 3">
    <name type="scientific">Halococcus hamelinensis 100A6</name>
    <dbReference type="NCBI Taxonomy" id="1132509"/>
    <lineage>
        <taxon>Archaea</taxon>
        <taxon>Methanobacteriati</taxon>
        <taxon>Methanobacteriota</taxon>
        <taxon>Stenosarchaea group</taxon>
        <taxon>Halobacteria</taxon>
        <taxon>Halobacteriales</taxon>
        <taxon>Halococcaceae</taxon>
        <taxon>Halococcus</taxon>
    </lineage>
</organism>
<dbReference type="Proteomes" id="UP000011566">
    <property type="component" value="Unassembled WGS sequence"/>
</dbReference>
<reference evidence="2 3" key="1">
    <citation type="journal article" date="2014" name="PLoS Genet.">
        <title>Phylogenetically driven sequencing of extremely halophilic archaea reveals strategies for static and dynamic osmo-response.</title>
        <authorList>
            <person name="Becker E.A."/>
            <person name="Seitzer P.M."/>
            <person name="Tritt A."/>
            <person name="Larsen D."/>
            <person name="Krusor M."/>
            <person name="Yao A.I."/>
            <person name="Wu D."/>
            <person name="Madern D."/>
            <person name="Eisen J.A."/>
            <person name="Darling A.E."/>
            <person name="Facciotti M.T."/>
        </authorList>
    </citation>
    <scope>NUCLEOTIDE SEQUENCE [LARGE SCALE GENOMIC DNA]</scope>
    <source>
        <strain evidence="2 3">100A6</strain>
    </source>
</reference>
<feature type="compositionally biased region" description="Acidic residues" evidence="1">
    <location>
        <begin position="1"/>
        <end position="10"/>
    </location>
</feature>
<feature type="region of interest" description="Disordered" evidence="1">
    <location>
        <begin position="1"/>
        <end position="23"/>
    </location>
</feature>
<protein>
    <submittedName>
        <fullName evidence="2">Uncharacterized protein</fullName>
    </submittedName>
</protein>